<keyword evidence="2" id="KW-1185">Reference proteome</keyword>
<evidence type="ECO:0000313" key="2">
    <source>
        <dbReference type="Proteomes" id="UP000182459"/>
    </source>
</evidence>
<evidence type="ECO:0008006" key="3">
    <source>
        <dbReference type="Google" id="ProtNLM"/>
    </source>
</evidence>
<proteinExistence type="predicted"/>
<dbReference type="EMBL" id="CP018093">
    <property type="protein sequence ID" value="APD51080.1"/>
    <property type="molecule type" value="Genomic_DNA"/>
</dbReference>
<dbReference type="KEGG" id="fhi:FSC454_08330"/>
<dbReference type="Gene3D" id="3.40.630.40">
    <property type="entry name" value="Zn-dependent exopeptidases"/>
    <property type="match status" value="1"/>
</dbReference>
<dbReference type="Proteomes" id="UP000182459">
    <property type="component" value="Chromosome"/>
</dbReference>
<dbReference type="AlphaFoldDB" id="A0AAC9J6F0"/>
<evidence type="ECO:0000313" key="1">
    <source>
        <dbReference type="EMBL" id="APD51080.1"/>
    </source>
</evidence>
<sequence length="321" mass="36829">MVLLNSVNNITQPFYTKYYESVVLYFYTQENLRFDVVITCPHAELGKSFVEFDFPAIRQLVKLSRDDFNDFLAIEYDFGTHSLSHAIAQKLYAEYGLYTLVAEPSFPRSILDAGRLYPNCLRNIIDYDQHPQLKQALINLYDQYMQKLCHIVAVAKSYNAISIDLHTMSSYSPNIVQERYSEAVIETPDTLNEYIQLYKNAHKEGEKRAIELFTGDARNGIFASKILLESLSYELQQIGVEVEYDKPYILAEHLVAHYLVCELETVCIDIPKDLLSKTTTDDEDYDIASLEIDHTKLNLIAKAFAKAIVSTQKQKQLEEGA</sequence>
<gene>
    <name evidence="1" type="ORF">FSC454_08330</name>
</gene>
<reference evidence="1 2" key="1">
    <citation type="submission" date="2016-11" db="EMBL/GenBank/DDBJ databases">
        <authorList>
            <person name="Hagglund E."/>
            <person name="Bystrom M."/>
            <person name="Naslund J."/>
            <person name="Stenberg P."/>
            <person name="Sjodin A."/>
        </authorList>
    </citation>
    <scope>NUCLEOTIDE SEQUENCE [LARGE SCALE GENOMIC DNA]</scope>
    <source>
        <strain evidence="1 2">CCUG 58020</strain>
    </source>
</reference>
<accession>A0AAC9J6F0</accession>
<name>A0AAC9J6F0_9GAMM</name>
<organism evidence="1 2">
    <name type="scientific">Francisella hispaniensis FSC454</name>
    <dbReference type="NCBI Taxonomy" id="1088883"/>
    <lineage>
        <taxon>Bacteria</taxon>
        <taxon>Pseudomonadati</taxon>
        <taxon>Pseudomonadota</taxon>
        <taxon>Gammaproteobacteria</taxon>
        <taxon>Thiotrichales</taxon>
        <taxon>Francisellaceae</taxon>
        <taxon>Francisella</taxon>
    </lineage>
</organism>
<protein>
    <recommendedName>
        <fullName evidence="3">N-formylglutamate amidohydrolase</fullName>
    </recommendedName>
</protein>